<evidence type="ECO:0000313" key="2">
    <source>
        <dbReference type="Proteomes" id="UP001341840"/>
    </source>
</evidence>
<dbReference type="EMBL" id="JASCZI010181255">
    <property type="protein sequence ID" value="MED6179993.1"/>
    <property type="molecule type" value="Genomic_DNA"/>
</dbReference>
<sequence>MTSSKYGSMCKWNINVHYHLFEDLRSLNKVIENKADGDKFRSALCNIGMITSSSKILSQDKGHFANLAMIATATIEVKSIVNVVQFLELLASFNGKKEDGHMVLEFNHLERVPFQMSHVYINLVGKWSLGNNHITSDSIAPTLLNWNDKLGVENGHLVDKSKNTRQWDPRGLCCGLQNIARHVINFGVLIGCYVTLNCSGFSFLINLEGKVVLRSE</sequence>
<evidence type="ECO:0000313" key="1">
    <source>
        <dbReference type="EMBL" id="MED6179993.1"/>
    </source>
</evidence>
<gene>
    <name evidence="1" type="ORF">PIB30_006110</name>
</gene>
<name>A0ABU6W7D5_9FABA</name>
<comment type="caution">
    <text evidence="1">The sequence shown here is derived from an EMBL/GenBank/DDBJ whole genome shotgun (WGS) entry which is preliminary data.</text>
</comment>
<accession>A0ABU6W7D5</accession>
<reference evidence="1 2" key="1">
    <citation type="journal article" date="2023" name="Plants (Basel)">
        <title>Bridging the Gap: Combining Genomics and Transcriptomics Approaches to Understand Stylosanthes scabra, an Orphan Legume from the Brazilian Caatinga.</title>
        <authorList>
            <person name="Ferreira-Neto J.R.C."/>
            <person name="da Silva M.D."/>
            <person name="Binneck E."/>
            <person name="de Melo N.F."/>
            <person name="da Silva R.H."/>
            <person name="de Melo A.L.T.M."/>
            <person name="Pandolfi V."/>
            <person name="Bustamante F.O."/>
            <person name="Brasileiro-Vidal A.C."/>
            <person name="Benko-Iseppon A.M."/>
        </authorList>
    </citation>
    <scope>NUCLEOTIDE SEQUENCE [LARGE SCALE GENOMIC DNA]</scope>
    <source>
        <tissue evidence="1">Leaves</tissue>
    </source>
</reference>
<keyword evidence="2" id="KW-1185">Reference proteome</keyword>
<proteinExistence type="predicted"/>
<protein>
    <submittedName>
        <fullName evidence="1">Uncharacterized protein</fullName>
    </submittedName>
</protein>
<organism evidence="1 2">
    <name type="scientific">Stylosanthes scabra</name>
    <dbReference type="NCBI Taxonomy" id="79078"/>
    <lineage>
        <taxon>Eukaryota</taxon>
        <taxon>Viridiplantae</taxon>
        <taxon>Streptophyta</taxon>
        <taxon>Embryophyta</taxon>
        <taxon>Tracheophyta</taxon>
        <taxon>Spermatophyta</taxon>
        <taxon>Magnoliopsida</taxon>
        <taxon>eudicotyledons</taxon>
        <taxon>Gunneridae</taxon>
        <taxon>Pentapetalae</taxon>
        <taxon>rosids</taxon>
        <taxon>fabids</taxon>
        <taxon>Fabales</taxon>
        <taxon>Fabaceae</taxon>
        <taxon>Papilionoideae</taxon>
        <taxon>50 kb inversion clade</taxon>
        <taxon>dalbergioids sensu lato</taxon>
        <taxon>Dalbergieae</taxon>
        <taxon>Pterocarpus clade</taxon>
        <taxon>Stylosanthes</taxon>
    </lineage>
</organism>
<dbReference type="Proteomes" id="UP001341840">
    <property type="component" value="Unassembled WGS sequence"/>
</dbReference>